<dbReference type="InterPro" id="IPR011009">
    <property type="entry name" value="Kinase-like_dom_sf"/>
</dbReference>
<sequence>MSVEISTGPLDVHNEVAAEVAETVAAAQAVLRRRFGASVRLSDAEDLGGSDRSVVLRVRVVETPFAMPRTLVIKRYRTPLLPGQTADPFAHEAASSQLFTALSVGERVSPELIAHGPAERLLVLEDLGRAPTLADKLLGDDARAAERALLAWARALGRVHANTAGREADFDALMRRLGQRSWTDPIAPEARTALTELPALLAEAIGVQTPDTVAEAARNTSWLLGGTRYRAFSPSDVCPDNNLVTNRGVRFLDFEWGCMRDVALDVAYLRVPFPSCWCSFALPQGMTEAMLAAWRSEASTVWPDLDDDAVLLPRLLDAQVLWVWLSTWWLLPRTTETDRPIDANQTSPRRSAALADRWRRLRTDAIACGKHEMAEHAEAVANAIVRRFGPDAEQLPLYPAFR</sequence>
<name>A0A7W7CJH1_9PSEU</name>
<evidence type="ECO:0000313" key="1">
    <source>
        <dbReference type="EMBL" id="MBB4680911.1"/>
    </source>
</evidence>
<comment type="caution">
    <text evidence="1">The sequence shown here is derived from an EMBL/GenBank/DDBJ whole genome shotgun (WGS) entry which is preliminary data.</text>
</comment>
<protein>
    <recommendedName>
        <fullName evidence="3">Aminoglycoside phosphotransferase domain-containing protein</fullName>
    </recommendedName>
</protein>
<dbReference type="RefSeq" id="WP_185007054.1">
    <property type="nucleotide sequence ID" value="NZ_BAAAUI010000030.1"/>
</dbReference>
<accession>A0A7W7CJH1</accession>
<evidence type="ECO:0000313" key="2">
    <source>
        <dbReference type="Proteomes" id="UP000533598"/>
    </source>
</evidence>
<evidence type="ECO:0008006" key="3">
    <source>
        <dbReference type="Google" id="ProtNLM"/>
    </source>
</evidence>
<gene>
    <name evidence="1" type="ORF">HNR67_007029</name>
</gene>
<dbReference type="Proteomes" id="UP000533598">
    <property type="component" value="Unassembled WGS sequence"/>
</dbReference>
<keyword evidence="2" id="KW-1185">Reference proteome</keyword>
<proteinExistence type="predicted"/>
<reference evidence="1 2" key="1">
    <citation type="submission" date="2020-08" db="EMBL/GenBank/DDBJ databases">
        <title>Sequencing the genomes of 1000 actinobacteria strains.</title>
        <authorList>
            <person name="Klenk H.-P."/>
        </authorList>
    </citation>
    <scope>NUCLEOTIDE SEQUENCE [LARGE SCALE GENOMIC DNA]</scope>
    <source>
        <strain evidence="1 2">DSM 44230</strain>
    </source>
</reference>
<dbReference type="SUPFAM" id="SSF56112">
    <property type="entry name" value="Protein kinase-like (PK-like)"/>
    <property type="match status" value="1"/>
</dbReference>
<dbReference type="AlphaFoldDB" id="A0A7W7CJH1"/>
<dbReference type="EMBL" id="JACHMH010000001">
    <property type="protein sequence ID" value="MBB4680911.1"/>
    <property type="molecule type" value="Genomic_DNA"/>
</dbReference>
<organism evidence="1 2">
    <name type="scientific">Crossiella cryophila</name>
    <dbReference type="NCBI Taxonomy" id="43355"/>
    <lineage>
        <taxon>Bacteria</taxon>
        <taxon>Bacillati</taxon>
        <taxon>Actinomycetota</taxon>
        <taxon>Actinomycetes</taxon>
        <taxon>Pseudonocardiales</taxon>
        <taxon>Pseudonocardiaceae</taxon>
        <taxon>Crossiella</taxon>
    </lineage>
</organism>